<evidence type="ECO:0000256" key="11">
    <source>
        <dbReference type="ARBA" id="ARBA00036320"/>
    </source>
</evidence>
<feature type="signal peptide" evidence="13">
    <location>
        <begin position="1"/>
        <end position="21"/>
    </location>
</feature>
<dbReference type="Gene3D" id="2.40.10.10">
    <property type="entry name" value="Trypsin-like serine proteases"/>
    <property type="match status" value="2"/>
</dbReference>
<dbReference type="GO" id="GO:0006508">
    <property type="term" value="P:proteolysis"/>
    <property type="evidence" value="ECO:0007669"/>
    <property type="project" value="UniProtKB-KW"/>
</dbReference>
<evidence type="ECO:0000256" key="3">
    <source>
        <dbReference type="ARBA" id="ARBA00022670"/>
    </source>
</evidence>
<evidence type="ECO:0000256" key="7">
    <source>
        <dbReference type="ARBA" id="ARBA00022825"/>
    </source>
</evidence>
<keyword evidence="6" id="KW-0378">Hydrolase</keyword>
<dbReference type="GO" id="GO:0007586">
    <property type="term" value="P:digestion"/>
    <property type="evidence" value="ECO:0007669"/>
    <property type="project" value="UniProtKB-KW"/>
</dbReference>
<evidence type="ECO:0000256" key="2">
    <source>
        <dbReference type="ARBA" id="ARBA00022525"/>
    </source>
</evidence>
<dbReference type="InterPro" id="IPR018114">
    <property type="entry name" value="TRYPSIN_HIS"/>
</dbReference>
<sequence length="278" mass="30526">MSNKSAILLALLVAVVACVQAQASVRHRFVRPLPRYLPKPHHDVGHRIVGGFEIDVSETPYQVSLQYFNSHRCGGSVLNNKWVLTAAHCTFGINADSLAVRLGSSRHASGGTLVQVARVVEHPNYNENTIDYDYSLLELEGELTFSDAVQPVDLPEQDEPVEDGTMTTVSGWVDMDDPLVIRESDKMSNKIAILLALLVAVVACVQAQADQRHRLVRPQPQFSPRPRYSVGQRIVGGFEIDVSDAPYQVSLQYNKRHNCGGSVLSSKWVLTAAHCTAG</sequence>
<dbReference type="VEuPathDB" id="VectorBase:ACUA013573"/>
<feature type="chain" id="PRO_5008128088" description="trypsin" evidence="13">
    <location>
        <begin position="22"/>
        <end position="278"/>
    </location>
</feature>
<dbReference type="EC" id="3.4.21.4" evidence="12"/>
<reference evidence="15" key="2">
    <citation type="submission" date="2020-05" db="UniProtKB">
        <authorList>
            <consortium name="EnsemblMetazoa"/>
        </authorList>
    </citation>
    <scope>IDENTIFICATION</scope>
    <source>
        <strain evidence="15">A-37</strain>
    </source>
</reference>
<evidence type="ECO:0000256" key="6">
    <source>
        <dbReference type="ARBA" id="ARBA00022801"/>
    </source>
</evidence>
<organism evidence="15 16">
    <name type="scientific">Anopheles culicifacies</name>
    <dbReference type="NCBI Taxonomy" id="139723"/>
    <lineage>
        <taxon>Eukaryota</taxon>
        <taxon>Metazoa</taxon>
        <taxon>Ecdysozoa</taxon>
        <taxon>Arthropoda</taxon>
        <taxon>Hexapoda</taxon>
        <taxon>Insecta</taxon>
        <taxon>Pterygota</taxon>
        <taxon>Neoptera</taxon>
        <taxon>Endopterygota</taxon>
        <taxon>Diptera</taxon>
        <taxon>Nematocera</taxon>
        <taxon>Culicoidea</taxon>
        <taxon>Culicidae</taxon>
        <taxon>Anophelinae</taxon>
        <taxon>Anopheles</taxon>
        <taxon>culicifacies species complex</taxon>
    </lineage>
</organism>
<dbReference type="EMBL" id="AXCM01021709">
    <property type="status" value="NOT_ANNOTATED_CDS"/>
    <property type="molecule type" value="Genomic_DNA"/>
</dbReference>
<dbReference type="PANTHER" id="PTHR24276:SF97">
    <property type="entry name" value="GH13245P2-RELATED"/>
    <property type="match status" value="1"/>
</dbReference>
<evidence type="ECO:0000256" key="13">
    <source>
        <dbReference type="SAM" id="SignalP"/>
    </source>
</evidence>
<dbReference type="PRINTS" id="PR00722">
    <property type="entry name" value="CHYMOTRYPSIN"/>
</dbReference>
<evidence type="ECO:0000256" key="5">
    <source>
        <dbReference type="ARBA" id="ARBA00022757"/>
    </source>
</evidence>
<dbReference type="AlphaFoldDB" id="A0A182MAL4"/>
<dbReference type="PANTHER" id="PTHR24276">
    <property type="entry name" value="POLYSERASE-RELATED"/>
    <property type="match status" value="1"/>
</dbReference>
<comment type="similarity">
    <text evidence="10">Belongs to the peptidase S1 family. CLIP subfamily.</text>
</comment>
<evidence type="ECO:0000256" key="8">
    <source>
        <dbReference type="ARBA" id="ARBA00023145"/>
    </source>
</evidence>
<keyword evidence="5" id="KW-0222">Digestion</keyword>
<evidence type="ECO:0000313" key="15">
    <source>
        <dbReference type="EnsemblMetazoa" id="ACUA013573-PA"/>
    </source>
</evidence>
<keyword evidence="2" id="KW-0964">Secreted</keyword>
<dbReference type="PROSITE" id="PS51257">
    <property type="entry name" value="PROKAR_LIPOPROTEIN"/>
    <property type="match status" value="1"/>
</dbReference>
<evidence type="ECO:0000313" key="16">
    <source>
        <dbReference type="Proteomes" id="UP000075883"/>
    </source>
</evidence>
<dbReference type="InterPro" id="IPR050430">
    <property type="entry name" value="Peptidase_S1"/>
</dbReference>
<dbReference type="STRING" id="139723.A0A182MAL4"/>
<evidence type="ECO:0000256" key="10">
    <source>
        <dbReference type="ARBA" id="ARBA00024195"/>
    </source>
</evidence>
<keyword evidence="3" id="KW-0645">Protease</keyword>
<dbReference type="FunFam" id="2.40.10.10:FF:000073">
    <property type="entry name" value="Trypsin alpha"/>
    <property type="match status" value="1"/>
</dbReference>
<dbReference type="Pfam" id="PF00089">
    <property type="entry name" value="Trypsin"/>
    <property type="match status" value="2"/>
</dbReference>
<proteinExistence type="inferred from homology"/>
<dbReference type="InterPro" id="IPR009003">
    <property type="entry name" value="Peptidase_S1_PA"/>
</dbReference>
<dbReference type="SMART" id="SM00020">
    <property type="entry name" value="Tryp_SPc"/>
    <property type="match status" value="1"/>
</dbReference>
<evidence type="ECO:0000256" key="4">
    <source>
        <dbReference type="ARBA" id="ARBA00022729"/>
    </source>
</evidence>
<dbReference type="CDD" id="cd00190">
    <property type="entry name" value="Tryp_SPc"/>
    <property type="match status" value="1"/>
</dbReference>
<dbReference type="EMBL" id="AXCM01021710">
    <property type="status" value="NOT_ANNOTATED_CDS"/>
    <property type="molecule type" value="Genomic_DNA"/>
</dbReference>
<dbReference type="Proteomes" id="UP000075883">
    <property type="component" value="Unassembled WGS sequence"/>
</dbReference>
<protein>
    <recommendedName>
        <fullName evidence="12">trypsin</fullName>
        <ecNumber evidence="12">3.4.21.4</ecNumber>
    </recommendedName>
</protein>
<dbReference type="PROSITE" id="PS50240">
    <property type="entry name" value="TRYPSIN_DOM"/>
    <property type="match status" value="1"/>
</dbReference>
<evidence type="ECO:0000256" key="1">
    <source>
        <dbReference type="ARBA" id="ARBA00004613"/>
    </source>
</evidence>
<evidence type="ECO:0000259" key="14">
    <source>
        <dbReference type="PROSITE" id="PS50240"/>
    </source>
</evidence>
<feature type="domain" description="Peptidase S1" evidence="14">
    <location>
        <begin position="48"/>
        <end position="278"/>
    </location>
</feature>
<comment type="subcellular location">
    <subcellularLocation>
        <location evidence="1">Secreted</location>
    </subcellularLocation>
</comment>
<accession>A0A182MAL4</accession>
<evidence type="ECO:0000256" key="9">
    <source>
        <dbReference type="ARBA" id="ARBA00023157"/>
    </source>
</evidence>
<dbReference type="PROSITE" id="PS00134">
    <property type="entry name" value="TRYPSIN_HIS"/>
    <property type="match status" value="2"/>
</dbReference>
<dbReference type="GO" id="GO:0004252">
    <property type="term" value="F:serine-type endopeptidase activity"/>
    <property type="evidence" value="ECO:0007669"/>
    <property type="project" value="UniProtKB-EC"/>
</dbReference>
<dbReference type="InterPro" id="IPR043504">
    <property type="entry name" value="Peptidase_S1_PA_chymotrypsin"/>
</dbReference>
<keyword evidence="16" id="KW-1185">Reference proteome</keyword>
<keyword evidence="9" id="KW-1015">Disulfide bond</keyword>
<dbReference type="InterPro" id="IPR001254">
    <property type="entry name" value="Trypsin_dom"/>
</dbReference>
<evidence type="ECO:0000256" key="12">
    <source>
        <dbReference type="ARBA" id="ARBA00038868"/>
    </source>
</evidence>
<dbReference type="InterPro" id="IPR001314">
    <property type="entry name" value="Peptidase_S1A"/>
</dbReference>
<dbReference type="SUPFAM" id="SSF50494">
    <property type="entry name" value="Trypsin-like serine proteases"/>
    <property type="match status" value="2"/>
</dbReference>
<keyword evidence="4 13" id="KW-0732">Signal</keyword>
<name>A0A182MAL4_9DIPT</name>
<reference evidence="16" key="1">
    <citation type="submission" date="2013-09" db="EMBL/GenBank/DDBJ databases">
        <title>The Genome Sequence of Anopheles culicifacies species A.</title>
        <authorList>
            <consortium name="The Broad Institute Genomics Platform"/>
            <person name="Neafsey D.E."/>
            <person name="Besansky N."/>
            <person name="Howell P."/>
            <person name="Walton C."/>
            <person name="Young S.K."/>
            <person name="Zeng Q."/>
            <person name="Gargeya S."/>
            <person name="Fitzgerald M."/>
            <person name="Haas B."/>
            <person name="Abouelleil A."/>
            <person name="Allen A.W."/>
            <person name="Alvarado L."/>
            <person name="Arachchi H.M."/>
            <person name="Berlin A.M."/>
            <person name="Chapman S.B."/>
            <person name="Gainer-Dewar J."/>
            <person name="Goldberg J."/>
            <person name="Griggs A."/>
            <person name="Gujja S."/>
            <person name="Hansen M."/>
            <person name="Howarth C."/>
            <person name="Imamovic A."/>
            <person name="Ireland A."/>
            <person name="Larimer J."/>
            <person name="McCowan C."/>
            <person name="Murphy C."/>
            <person name="Pearson M."/>
            <person name="Poon T.W."/>
            <person name="Priest M."/>
            <person name="Roberts A."/>
            <person name="Saif S."/>
            <person name="Shea T."/>
            <person name="Sisk P."/>
            <person name="Sykes S."/>
            <person name="Wortman J."/>
            <person name="Nusbaum C."/>
            <person name="Birren B."/>
        </authorList>
    </citation>
    <scope>NUCLEOTIDE SEQUENCE [LARGE SCALE GENOMIC DNA]</scope>
    <source>
        <strain evidence="16">A-37</strain>
    </source>
</reference>
<comment type="catalytic activity">
    <reaction evidence="11">
        <text>Preferential cleavage: Arg-|-Xaa, Lys-|-Xaa.</text>
        <dbReference type="EC" id="3.4.21.4"/>
    </reaction>
</comment>
<dbReference type="GO" id="GO:0005576">
    <property type="term" value="C:extracellular region"/>
    <property type="evidence" value="ECO:0007669"/>
    <property type="project" value="UniProtKB-SubCell"/>
</dbReference>
<keyword evidence="7" id="KW-0720">Serine protease</keyword>
<keyword evidence="8" id="KW-0865">Zymogen</keyword>
<dbReference type="EnsemblMetazoa" id="ACUA013573-RA">
    <property type="protein sequence ID" value="ACUA013573-PA"/>
    <property type="gene ID" value="ACUA013573"/>
</dbReference>